<protein>
    <submittedName>
        <fullName evidence="1">Uncharacterized protein</fullName>
    </submittedName>
</protein>
<gene>
    <name evidence="1" type="ORF">SAMN05192553_101697</name>
</gene>
<keyword evidence="2" id="KW-1185">Reference proteome</keyword>
<dbReference type="Proteomes" id="UP000199403">
    <property type="component" value="Unassembled WGS sequence"/>
</dbReference>
<proteinExistence type="predicted"/>
<dbReference type="EMBL" id="FNZH01000001">
    <property type="protein sequence ID" value="SEI88555.1"/>
    <property type="molecule type" value="Genomic_DNA"/>
</dbReference>
<evidence type="ECO:0000313" key="2">
    <source>
        <dbReference type="Proteomes" id="UP000199403"/>
    </source>
</evidence>
<evidence type="ECO:0000313" key="1">
    <source>
        <dbReference type="EMBL" id="SEI88555.1"/>
    </source>
</evidence>
<sequence>MEKMDNGKWAIMEKVFHEDEEKLTDLATFILRLSESPVGIKQCNQELEDAKVGMDRGARYLQEDIEGMGYKW</sequence>
<accession>A0A1H6UK42</accession>
<organism evidence="1 2">
    <name type="scientific">Cyclobacterium xiamenense</name>
    <dbReference type="NCBI Taxonomy" id="1297121"/>
    <lineage>
        <taxon>Bacteria</taxon>
        <taxon>Pseudomonadati</taxon>
        <taxon>Bacteroidota</taxon>
        <taxon>Cytophagia</taxon>
        <taxon>Cytophagales</taxon>
        <taxon>Cyclobacteriaceae</taxon>
        <taxon>Cyclobacterium</taxon>
    </lineage>
</organism>
<dbReference type="AlphaFoldDB" id="A0A1H6UK42"/>
<reference evidence="2" key="1">
    <citation type="submission" date="2016-10" db="EMBL/GenBank/DDBJ databases">
        <authorList>
            <person name="Varghese N."/>
            <person name="Submissions S."/>
        </authorList>
    </citation>
    <scope>NUCLEOTIDE SEQUENCE [LARGE SCALE GENOMIC DNA]</scope>
    <source>
        <strain evidence="2">IBRC-M 10761</strain>
    </source>
</reference>
<name>A0A1H6UK42_9BACT</name>